<evidence type="ECO:0000313" key="3">
    <source>
        <dbReference type="Proteomes" id="UP001596481"/>
    </source>
</evidence>
<dbReference type="EMBL" id="JBHTAA010000005">
    <property type="protein sequence ID" value="MFC7204834.1"/>
    <property type="molecule type" value="Genomic_DNA"/>
</dbReference>
<feature type="domain" description="DUF7344" evidence="1">
    <location>
        <begin position="135"/>
        <end position="208"/>
    </location>
</feature>
<protein>
    <recommendedName>
        <fullName evidence="1">DUF7344 domain-containing protein</fullName>
    </recommendedName>
</protein>
<keyword evidence="3" id="KW-1185">Reference proteome</keyword>
<gene>
    <name evidence="2" type="ORF">ACFQJC_15060</name>
</gene>
<feature type="domain" description="DUF7344" evidence="1">
    <location>
        <begin position="26"/>
        <end position="101"/>
    </location>
</feature>
<dbReference type="InterPro" id="IPR055768">
    <property type="entry name" value="DUF7344"/>
</dbReference>
<reference evidence="2 3" key="1">
    <citation type="journal article" date="2019" name="Int. J. Syst. Evol. Microbiol.">
        <title>The Global Catalogue of Microorganisms (GCM) 10K type strain sequencing project: providing services to taxonomists for standard genome sequencing and annotation.</title>
        <authorList>
            <consortium name="The Broad Institute Genomics Platform"/>
            <consortium name="The Broad Institute Genome Sequencing Center for Infectious Disease"/>
            <person name="Wu L."/>
            <person name="Ma J."/>
        </authorList>
    </citation>
    <scope>NUCLEOTIDE SEQUENCE [LARGE SCALE GENOMIC DNA]</scope>
    <source>
        <strain evidence="2 3">DSM 29988</strain>
    </source>
</reference>
<dbReference type="InterPro" id="IPR036388">
    <property type="entry name" value="WH-like_DNA-bd_sf"/>
</dbReference>
<name>A0ABD5ZHQ8_9EURY</name>
<dbReference type="AlphaFoldDB" id="A0ABD5ZHQ8"/>
<dbReference type="Pfam" id="PF24035">
    <property type="entry name" value="DUF7344"/>
    <property type="match status" value="2"/>
</dbReference>
<evidence type="ECO:0000259" key="1">
    <source>
        <dbReference type="Pfam" id="PF24035"/>
    </source>
</evidence>
<comment type="caution">
    <text evidence="2">The sequence shown here is derived from an EMBL/GenBank/DDBJ whole genome shotgun (WGS) entry which is preliminary data.</text>
</comment>
<accession>A0ABD5ZHQ8</accession>
<dbReference type="Gene3D" id="1.10.10.10">
    <property type="entry name" value="Winged helix-like DNA-binding domain superfamily/Winged helix DNA-binding domain"/>
    <property type="match status" value="1"/>
</dbReference>
<dbReference type="Proteomes" id="UP001596481">
    <property type="component" value="Unassembled WGS sequence"/>
</dbReference>
<organism evidence="2 3">
    <name type="scientific">Haloferax namakaokahaiae</name>
    <dbReference type="NCBI Taxonomy" id="1748331"/>
    <lineage>
        <taxon>Archaea</taxon>
        <taxon>Methanobacteriati</taxon>
        <taxon>Methanobacteriota</taxon>
        <taxon>Stenosarchaea group</taxon>
        <taxon>Halobacteria</taxon>
        <taxon>Halobacteriales</taxon>
        <taxon>Haloferacaceae</taxon>
        <taxon>Haloferax</taxon>
    </lineage>
</organism>
<evidence type="ECO:0000313" key="2">
    <source>
        <dbReference type="EMBL" id="MFC7204834.1"/>
    </source>
</evidence>
<proteinExistence type="predicted"/>
<sequence length="226" mass="24222">MSHDYRPHPRNHTALRLCACSPSTIRVLEEPLRRAVVRVLLEQTAISTTQLCSLITLAALSDLSDGDSELPDRVAIELHHVHLPKLASAGLVAFDDDQGVLSLRAHPDIADGLLDARLLASVDQAQWEAIASIHSHDCRRELLTVLAQAGGSLTLSSLATELAEATWTSSSVAERACPHEIAITLHHHHLPMLDGSGLVSYDASTHEVSYAGSEMFGLSALAAAVE</sequence>
<dbReference type="RefSeq" id="WP_390224869.1">
    <property type="nucleotide sequence ID" value="NZ_JBHTAA010000005.1"/>
</dbReference>